<dbReference type="Proteomes" id="UP000499080">
    <property type="component" value="Unassembled WGS sequence"/>
</dbReference>
<feature type="region of interest" description="Disordered" evidence="1">
    <location>
        <begin position="54"/>
        <end position="79"/>
    </location>
</feature>
<keyword evidence="3" id="KW-1185">Reference proteome</keyword>
<evidence type="ECO:0000313" key="2">
    <source>
        <dbReference type="EMBL" id="GBO09808.1"/>
    </source>
</evidence>
<name>A0A4Y2UAF3_ARAVE</name>
<accession>A0A4Y2UAF3</accession>
<dbReference type="AlphaFoldDB" id="A0A4Y2UAF3"/>
<organism evidence="2 3">
    <name type="scientific">Araneus ventricosus</name>
    <name type="common">Orbweaver spider</name>
    <name type="synonym">Epeira ventricosa</name>
    <dbReference type="NCBI Taxonomy" id="182803"/>
    <lineage>
        <taxon>Eukaryota</taxon>
        <taxon>Metazoa</taxon>
        <taxon>Ecdysozoa</taxon>
        <taxon>Arthropoda</taxon>
        <taxon>Chelicerata</taxon>
        <taxon>Arachnida</taxon>
        <taxon>Araneae</taxon>
        <taxon>Araneomorphae</taxon>
        <taxon>Entelegynae</taxon>
        <taxon>Araneoidea</taxon>
        <taxon>Araneidae</taxon>
        <taxon>Araneus</taxon>
    </lineage>
</organism>
<reference evidence="2 3" key="1">
    <citation type="journal article" date="2019" name="Sci. Rep.">
        <title>Orb-weaving spider Araneus ventricosus genome elucidates the spidroin gene catalogue.</title>
        <authorList>
            <person name="Kono N."/>
            <person name="Nakamura H."/>
            <person name="Ohtoshi R."/>
            <person name="Moran D.A.P."/>
            <person name="Shinohara A."/>
            <person name="Yoshida Y."/>
            <person name="Fujiwara M."/>
            <person name="Mori M."/>
            <person name="Tomita M."/>
            <person name="Arakawa K."/>
        </authorList>
    </citation>
    <scope>NUCLEOTIDE SEQUENCE [LARGE SCALE GENOMIC DNA]</scope>
</reference>
<gene>
    <name evidence="2" type="ORF">AVEN_18884_1</name>
</gene>
<protein>
    <submittedName>
        <fullName evidence="2">Uncharacterized protein</fullName>
    </submittedName>
</protein>
<dbReference type="EMBL" id="BGPR01035129">
    <property type="protein sequence ID" value="GBO09808.1"/>
    <property type="molecule type" value="Genomic_DNA"/>
</dbReference>
<feature type="compositionally biased region" description="Polar residues" evidence="1">
    <location>
        <begin position="58"/>
        <end position="68"/>
    </location>
</feature>
<evidence type="ECO:0000313" key="3">
    <source>
        <dbReference type="Proteomes" id="UP000499080"/>
    </source>
</evidence>
<comment type="caution">
    <text evidence="2">The sequence shown here is derived from an EMBL/GenBank/DDBJ whole genome shotgun (WGS) entry which is preliminary data.</text>
</comment>
<evidence type="ECO:0000256" key="1">
    <source>
        <dbReference type="SAM" id="MobiDB-lite"/>
    </source>
</evidence>
<sequence length="79" mass="8757">MISSLHTSAVRVPVKVSDSKSNHDFTPSVSFSNIELAVCDTTFFRHQRTRPELVSEPNIDSSVQSTHLPQMPDPADVFS</sequence>
<proteinExistence type="predicted"/>